<gene>
    <name evidence="2" type="ORF">LY90DRAFT_665353</name>
</gene>
<protein>
    <recommendedName>
        <fullName evidence="4">Sequence orphan</fullName>
    </recommendedName>
</protein>
<keyword evidence="1" id="KW-0812">Transmembrane</keyword>
<accession>A0A1Y2EZR0</accession>
<evidence type="ECO:0000313" key="3">
    <source>
        <dbReference type="Proteomes" id="UP000193920"/>
    </source>
</evidence>
<proteinExistence type="predicted"/>
<dbReference type="Proteomes" id="UP000193920">
    <property type="component" value="Unassembled WGS sequence"/>
</dbReference>
<reference evidence="2 3" key="1">
    <citation type="submission" date="2016-08" db="EMBL/GenBank/DDBJ databases">
        <title>A Parts List for Fungal Cellulosomes Revealed by Comparative Genomics.</title>
        <authorList>
            <consortium name="DOE Joint Genome Institute"/>
            <person name="Haitjema C.H."/>
            <person name="Gilmore S.P."/>
            <person name="Henske J.K."/>
            <person name="Solomon K.V."/>
            <person name="De Groot R."/>
            <person name="Kuo A."/>
            <person name="Mondo S.J."/>
            <person name="Salamov A.A."/>
            <person name="Labutti K."/>
            <person name="Zhao Z."/>
            <person name="Chiniquy J."/>
            <person name="Barry K."/>
            <person name="Brewer H.M."/>
            <person name="Purvine S.O."/>
            <person name="Wright A.T."/>
            <person name="Boxma B."/>
            <person name="Van Alen T."/>
            <person name="Hackstein J.H."/>
            <person name="Baker S.E."/>
            <person name="Grigoriev I.V."/>
            <person name="O'Malley M.A."/>
        </authorList>
    </citation>
    <scope>NUCLEOTIDE SEQUENCE [LARGE SCALE GENOMIC DNA]</scope>
    <source>
        <strain evidence="2 3">G1</strain>
    </source>
</reference>
<name>A0A1Y2EZR0_9FUNG</name>
<dbReference type="OrthoDB" id="73465at2759"/>
<organism evidence="2 3">
    <name type="scientific">Neocallimastix californiae</name>
    <dbReference type="NCBI Taxonomy" id="1754190"/>
    <lineage>
        <taxon>Eukaryota</taxon>
        <taxon>Fungi</taxon>
        <taxon>Fungi incertae sedis</taxon>
        <taxon>Chytridiomycota</taxon>
        <taxon>Chytridiomycota incertae sedis</taxon>
        <taxon>Neocallimastigomycetes</taxon>
        <taxon>Neocallimastigales</taxon>
        <taxon>Neocallimastigaceae</taxon>
        <taxon>Neocallimastix</taxon>
    </lineage>
</organism>
<comment type="caution">
    <text evidence="2">The sequence shown here is derived from an EMBL/GenBank/DDBJ whole genome shotgun (WGS) entry which is preliminary data.</text>
</comment>
<feature type="transmembrane region" description="Helical" evidence="1">
    <location>
        <begin position="493"/>
        <end position="509"/>
    </location>
</feature>
<evidence type="ECO:0008006" key="4">
    <source>
        <dbReference type="Google" id="ProtNLM"/>
    </source>
</evidence>
<sequence length="510" mass="59962">MIKMIVYINYFIFFIILIACCYCRYVVYNITNLKIESSIINDDINEKINEIDDNILKLKVYDYGIPSNIQELYELQNGKLLPMAKVKYINYKLKDQKLDRGKNILYKRPFNFKIKSDDYIKRTINVDVYIEDFCSTMRDAACISLVGMTYSPIYVSLKENPDPNEREYAYPQALAKQLILDKEVHFTDHDIIIYLNTHMARDDYSELIVTHEIIHGLGFMGNGVLIGKSIGMVDMKEELFSPYVYFNLESSEDSYNYHLLGFLPFTIFEKYIVPIKNTSSYLFRSEFDEFYKKSVNITSYSLSAQSSARDQFTALSDIYKSIYENSKSIDKYRKIAKLYLTHNSFGFRTSDGEVIMLQSFNDKYLSSSTACHIAVPYKCENFDSCFSSEINDYDNNYLMYFSYPLQFKTSEMLKKFKNKYGLISPKLLKILTTIGWTEKGTAPESKTYYVVNGNFPDIYDNLFEIKANRKIYESSENETYLVSFSKSRYTKKDNYYFFNIFIILFIYIFL</sequence>
<keyword evidence="1" id="KW-1133">Transmembrane helix</keyword>
<dbReference type="PROSITE" id="PS51257">
    <property type="entry name" value="PROKAR_LIPOPROTEIN"/>
    <property type="match status" value="1"/>
</dbReference>
<feature type="transmembrane region" description="Helical" evidence="1">
    <location>
        <begin position="6"/>
        <end position="27"/>
    </location>
</feature>
<evidence type="ECO:0000256" key="1">
    <source>
        <dbReference type="SAM" id="Phobius"/>
    </source>
</evidence>
<evidence type="ECO:0000313" key="2">
    <source>
        <dbReference type="EMBL" id="ORY77089.1"/>
    </source>
</evidence>
<keyword evidence="3" id="KW-1185">Reference proteome</keyword>
<dbReference type="AlphaFoldDB" id="A0A1Y2EZR0"/>
<dbReference type="EMBL" id="MCOG01000020">
    <property type="protein sequence ID" value="ORY77089.1"/>
    <property type="molecule type" value="Genomic_DNA"/>
</dbReference>
<keyword evidence="1" id="KW-0472">Membrane</keyword>